<protein>
    <recommendedName>
        <fullName evidence="4">Lipoprotein</fullName>
    </recommendedName>
</protein>
<evidence type="ECO:0000313" key="3">
    <source>
        <dbReference type="Proteomes" id="UP000238176"/>
    </source>
</evidence>
<feature type="region of interest" description="Disordered" evidence="1">
    <location>
        <begin position="27"/>
        <end position="51"/>
    </location>
</feature>
<dbReference type="Proteomes" id="UP000238176">
    <property type="component" value="Unassembled WGS sequence"/>
</dbReference>
<feature type="compositionally biased region" description="Low complexity" evidence="1">
    <location>
        <begin position="33"/>
        <end position="50"/>
    </location>
</feature>
<evidence type="ECO:0000256" key="1">
    <source>
        <dbReference type="SAM" id="MobiDB-lite"/>
    </source>
</evidence>
<sequence length="251" mass="26480">MTRNLTFIRGLAVAGAAGLLLTGCGGNEPPVPGENGTNNPDGGDSSGSSSYGVMAEWDGCEALDDVQAVQDFMGVTDWGTNGIMSSDIPGGLDGEAFNCGGAANLAVYLMENEVTGDKEIPGTANIDVGVAPWESDSEAAENFQERVDQLKEAIETGGTEYSNVQEGEIEGDWDGSYYYAGASNTGFNADAIAYKGDLVLYVFIDYTTDPAVQDGADPVYPFTDESIVDWMLNDYMPTTYSDLLAKKESGL</sequence>
<dbReference type="AlphaFoldDB" id="A0A2T0USN0"/>
<keyword evidence="3" id="KW-1185">Reference proteome</keyword>
<gene>
    <name evidence="2" type="ORF">B0I28_102470</name>
</gene>
<dbReference type="OrthoDB" id="5185225at2"/>
<dbReference type="RefSeq" id="WP_106363028.1">
    <property type="nucleotide sequence ID" value="NZ_PVTJ01000002.1"/>
</dbReference>
<organism evidence="2 3">
    <name type="scientific">Glycomyces artemisiae</name>
    <dbReference type="NCBI Taxonomy" id="1076443"/>
    <lineage>
        <taxon>Bacteria</taxon>
        <taxon>Bacillati</taxon>
        <taxon>Actinomycetota</taxon>
        <taxon>Actinomycetes</taxon>
        <taxon>Glycomycetales</taxon>
        <taxon>Glycomycetaceae</taxon>
        <taxon>Glycomyces</taxon>
    </lineage>
</organism>
<dbReference type="EMBL" id="PVTJ01000002">
    <property type="protein sequence ID" value="PRY60858.1"/>
    <property type="molecule type" value="Genomic_DNA"/>
</dbReference>
<name>A0A2T0USN0_9ACTN</name>
<evidence type="ECO:0000313" key="2">
    <source>
        <dbReference type="EMBL" id="PRY60858.1"/>
    </source>
</evidence>
<dbReference type="PROSITE" id="PS51257">
    <property type="entry name" value="PROKAR_LIPOPROTEIN"/>
    <property type="match status" value="1"/>
</dbReference>
<evidence type="ECO:0008006" key="4">
    <source>
        <dbReference type="Google" id="ProtNLM"/>
    </source>
</evidence>
<proteinExistence type="predicted"/>
<accession>A0A2T0USN0</accession>
<comment type="caution">
    <text evidence="2">The sequence shown here is derived from an EMBL/GenBank/DDBJ whole genome shotgun (WGS) entry which is preliminary data.</text>
</comment>
<reference evidence="2 3" key="1">
    <citation type="submission" date="2018-03" db="EMBL/GenBank/DDBJ databases">
        <title>Genomic Encyclopedia of Type Strains, Phase III (KMG-III): the genomes of soil and plant-associated and newly described type strains.</title>
        <authorList>
            <person name="Whitman W."/>
        </authorList>
    </citation>
    <scope>NUCLEOTIDE SEQUENCE [LARGE SCALE GENOMIC DNA]</scope>
    <source>
        <strain evidence="2 3">CGMCC 4.7067</strain>
    </source>
</reference>